<dbReference type="RefSeq" id="WP_206573238.1">
    <property type="nucleotide sequence ID" value="NZ_JAFKCV010000003.1"/>
</dbReference>
<sequence>MKFDFKKSTLIKLGLILGLLAIAPFLVPFTVEFVIVADLMGLETLIVFLLVYGKSIIGSVHVRVSEVRRHVRATCLLVAEPNWIISAWHHRLSATTFALRVGSSFCKA</sequence>
<dbReference type="Proteomes" id="UP000664654">
    <property type="component" value="Unassembled WGS sequence"/>
</dbReference>
<organism evidence="2 3">
    <name type="scientific">Bowmanella dokdonensis</name>
    <dbReference type="NCBI Taxonomy" id="751969"/>
    <lineage>
        <taxon>Bacteria</taxon>
        <taxon>Pseudomonadati</taxon>
        <taxon>Pseudomonadota</taxon>
        <taxon>Gammaproteobacteria</taxon>
        <taxon>Alteromonadales</taxon>
        <taxon>Alteromonadaceae</taxon>
        <taxon>Bowmanella</taxon>
    </lineage>
</organism>
<evidence type="ECO:0000313" key="3">
    <source>
        <dbReference type="Proteomes" id="UP000664654"/>
    </source>
</evidence>
<evidence type="ECO:0000313" key="2">
    <source>
        <dbReference type="EMBL" id="MBN7825138.1"/>
    </source>
</evidence>
<protein>
    <submittedName>
        <fullName evidence="2">Uncharacterized protein</fullName>
    </submittedName>
</protein>
<evidence type="ECO:0000256" key="1">
    <source>
        <dbReference type="SAM" id="Phobius"/>
    </source>
</evidence>
<gene>
    <name evidence="2" type="ORF">J0A66_07870</name>
</gene>
<name>A0A939DLV1_9ALTE</name>
<dbReference type="EMBL" id="JAFKCV010000003">
    <property type="protein sequence ID" value="MBN7825138.1"/>
    <property type="molecule type" value="Genomic_DNA"/>
</dbReference>
<keyword evidence="1" id="KW-0472">Membrane</keyword>
<reference evidence="2" key="1">
    <citation type="submission" date="2021-03" db="EMBL/GenBank/DDBJ databases">
        <title>novel species isolated from a fishpond in China.</title>
        <authorList>
            <person name="Lu H."/>
            <person name="Cai Z."/>
        </authorList>
    </citation>
    <scope>NUCLEOTIDE SEQUENCE</scope>
    <source>
        <strain evidence="2">JCM 30855</strain>
    </source>
</reference>
<proteinExistence type="predicted"/>
<keyword evidence="1" id="KW-1133">Transmembrane helix</keyword>
<accession>A0A939DLV1</accession>
<keyword evidence="1" id="KW-0812">Transmembrane</keyword>
<feature type="transmembrane region" description="Helical" evidence="1">
    <location>
        <begin position="9"/>
        <end position="27"/>
    </location>
</feature>
<feature type="transmembrane region" description="Helical" evidence="1">
    <location>
        <begin position="33"/>
        <end position="53"/>
    </location>
</feature>
<dbReference type="AlphaFoldDB" id="A0A939DLV1"/>
<keyword evidence="3" id="KW-1185">Reference proteome</keyword>
<comment type="caution">
    <text evidence="2">The sequence shown here is derived from an EMBL/GenBank/DDBJ whole genome shotgun (WGS) entry which is preliminary data.</text>
</comment>